<dbReference type="EMBL" id="LPUF01000001">
    <property type="protein sequence ID" value="OQK17229.1"/>
    <property type="molecule type" value="Genomic_DNA"/>
</dbReference>
<dbReference type="InterPro" id="IPR051829">
    <property type="entry name" value="Multiheme_Cytochr_ET"/>
</dbReference>
<evidence type="ECO:0000259" key="4">
    <source>
        <dbReference type="Pfam" id="PF13435"/>
    </source>
</evidence>
<evidence type="ECO:0000256" key="2">
    <source>
        <dbReference type="PROSITE-ProRule" id="PRU00339"/>
    </source>
</evidence>
<dbReference type="PROSITE" id="PS50293">
    <property type="entry name" value="TPR_REGION"/>
    <property type="match status" value="1"/>
</dbReference>
<dbReference type="SUPFAM" id="SSF48695">
    <property type="entry name" value="Multiheme cytochromes"/>
    <property type="match status" value="1"/>
</dbReference>
<accession>A0A1V8M6P9</accession>
<dbReference type="Gene3D" id="1.25.10.10">
    <property type="entry name" value="Leucine-rich Repeat Variant"/>
    <property type="match status" value="1"/>
</dbReference>
<name>A0A1V8M6P9_9GAMM</name>
<reference evidence="5 6" key="1">
    <citation type="submission" date="2015-12" db="EMBL/GenBank/DDBJ databases">
        <authorList>
            <person name="Shamseldin A."/>
            <person name="Moawad H."/>
            <person name="Abd El-Rahim W.M."/>
            <person name="Sadowsky M.J."/>
        </authorList>
    </citation>
    <scope>NUCLEOTIDE SEQUENCE [LARGE SCALE GENOMIC DNA]</scope>
    <source>
        <strain evidence="5 6">WF1</strain>
    </source>
</reference>
<dbReference type="Pfam" id="PF13181">
    <property type="entry name" value="TPR_8"/>
    <property type="match status" value="2"/>
</dbReference>
<dbReference type="InterPro" id="IPR019734">
    <property type="entry name" value="TPR_rpt"/>
</dbReference>
<dbReference type="RefSeq" id="WP_080521842.1">
    <property type="nucleotide sequence ID" value="NZ_LPUF01000001.1"/>
</dbReference>
<dbReference type="InterPro" id="IPR011989">
    <property type="entry name" value="ARM-like"/>
</dbReference>
<comment type="caution">
    <text evidence="5">The sequence shown here is derived from an EMBL/GenBank/DDBJ whole genome shotgun (WGS) entry which is preliminary data.</text>
</comment>
<keyword evidence="2" id="KW-0802">TPR repeat</keyword>
<feature type="repeat" description="TPR" evidence="2">
    <location>
        <begin position="641"/>
        <end position="674"/>
    </location>
</feature>
<keyword evidence="6" id="KW-1185">Reference proteome</keyword>
<dbReference type="PROSITE" id="PS50005">
    <property type="entry name" value="TPR"/>
    <property type="match status" value="2"/>
</dbReference>
<dbReference type="AlphaFoldDB" id="A0A1V8M6P9"/>
<evidence type="ECO:0000313" key="6">
    <source>
        <dbReference type="Proteomes" id="UP000191980"/>
    </source>
</evidence>
<dbReference type="InterPro" id="IPR036280">
    <property type="entry name" value="Multihaem_cyt_sf"/>
</dbReference>
<dbReference type="SMART" id="SM00028">
    <property type="entry name" value="TPR"/>
    <property type="match status" value="2"/>
</dbReference>
<dbReference type="Pfam" id="PF13435">
    <property type="entry name" value="Cytochrome_C554"/>
    <property type="match status" value="2"/>
</dbReference>
<dbReference type="Gene3D" id="1.25.40.10">
    <property type="entry name" value="Tetratricopeptide repeat domain"/>
    <property type="match status" value="2"/>
</dbReference>
<organism evidence="5 6">
    <name type="scientific">Methyloprofundus sedimenti</name>
    <dbReference type="NCBI Taxonomy" id="1420851"/>
    <lineage>
        <taxon>Bacteria</taxon>
        <taxon>Pseudomonadati</taxon>
        <taxon>Pseudomonadota</taxon>
        <taxon>Gammaproteobacteria</taxon>
        <taxon>Methylococcales</taxon>
        <taxon>Methylococcaceae</taxon>
        <taxon>Methyloprofundus</taxon>
    </lineage>
</organism>
<dbReference type="STRING" id="1420851.AU255_04875"/>
<evidence type="ECO:0000256" key="1">
    <source>
        <dbReference type="ARBA" id="ARBA00022729"/>
    </source>
</evidence>
<evidence type="ECO:0000256" key="3">
    <source>
        <dbReference type="SAM" id="SignalP"/>
    </source>
</evidence>
<dbReference type="Pfam" id="PF13646">
    <property type="entry name" value="HEAT_2"/>
    <property type="match status" value="1"/>
</dbReference>
<sequence>MKLISLLRYLITLCFLYPLAVIAAPEYVGEQTCKSCHLEEHNQWQDSHHDLAMQEANAQNVLGNFNNATFSKSGISSRFYKNQDQFMVNTDGPDGKLHDYQISYVFGIYPLQQYMVKFPKGKIQVLDIAWDSRSKEQGGQRWFSLHPDEAIKAGDVLHWTGPNLNWNFMCADCHSTHLQKNYSEQDKSYATTWDEINVSCEACHGPASEHIIWAEKPADKRDRQVNGLTVHLPKPANRNWTINTKTGKPELSGSSSTNQAEIQVCAKCHSRRAQLDDNFVPGDNFRDHYLPALLTAPLYYPDGQIKDEVYVYASFLQSKMYQAGVICSDCHNPHTLARKAESDKVCLQCHLATDYATSKHHFHQDKSAGASCIACHMPATVYMGVDARNDHSFRIPRPDLATQLATPDACTNCHQHKNSPWAAEAIKKWYGKTPQGYQQFGPTLHALEQQQADALQLAYGTLLNVTPNIAKATVVGHLGEYPSRQTLMTAMQMLRSQDTDVRRQALLALELFPLEHTVAQIFAALNDPVKIVRMEAARILAAVPRGSLEKQQQELIDKVSEEYRQSLLFAADRPEAQLSLAQLYSQLGQFAKAEAAFKQALILQVQFIPAYVNYANFLQQQNQEQAAFAILQQGLKVIPDAALYHSLGLWYVRHGEKEKALQALQKAAELEPDTASYQYVYAVATAEKHPEQAIKILQSALQKHTGNIEILMALASYNQQLGDQAKATEYRNKAESVMQYKR</sequence>
<feature type="signal peptide" evidence="3">
    <location>
        <begin position="1"/>
        <end position="23"/>
    </location>
</feature>
<feature type="chain" id="PRO_5012912650" description="Cytochrome c-552/4 domain-containing protein" evidence="3">
    <location>
        <begin position="24"/>
        <end position="742"/>
    </location>
</feature>
<evidence type="ECO:0000313" key="5">
    <source>
        <dbReference type="EMBL" id="OQK17229.1"/>
    </source>
</evidence>
<dbReference type="InterPro" id="IPR023155">
    <property type="entry name" value="Cyt_c-552/4"/>
</dbReference>
<proteinExistence type="predicted"/>
<keyword evidence="1 3" id="KW-0732">Signal</keyword>
<feature type="domain" description="Cytochrome c-552/4" evidence="4">
    <location>
        <begin position="166"/>
        <end position="205"/>
    </location>
</feature>
<protein>
    <recommendedName>
        <fullName evidence="4">Cytochrome c-552/4 domain-containing protein</fullName>
    </recommendedName>
</protein>
<dbReference type="OrthoDB" id="9814800at2"/>
<dbReference type="Proteomes" id="UP000191980">
    <property type="component" value="Unassembled WGS sequence"/>
</dbReference>
<dbReference type="PANTHER" id="PTHR35038">
    <property type="entry name" value="DISSIMILATORY SULFITE REDUCTASE SIRA"/>
    <property type="match status" value="1"/>
</dbReference>
<dbReference type="GO" id="GO:0016491">
    <property type="term" value="F:oxidoreductase activity"/>
    <property type="evidence" value="ECO:0007669"/>
    <property type="project" value="TreeGrafter"/>
</dbReference>
<feature type="repeat" description="TPR" evidence="2">
    <location>
        <begin position="574"/>
        <end position="607"/>
    </location>
</feature>
<dbReference type="Gene3D" id="1.10.1130.10">
    <property type="entry name" value="Flavocytochrome C3, Chain A"/>
    <property type="match status" value="2"/>
</dbReference>
<dbReference type="SUPFAM" id="SSF48452">
    <property type="entry name" value="TPR-like"/>
    <property type="match status" value="1"/>
</dbReference>
<dbReference type="PANTHER" id="PTHR35038:SF8">
    <property type="entry name" value="C-TYPE POLYHEME CYTOCHROME OMCC"/>
    <property type="match status" value="1"/>
</dbReference>
<dbReference type="InterPro" id="IPR011990">
    <property type="entry name" value="TPR-like_helical_dom_sf"/>
</dbReference>
<feature type="domain" description="Cytochrome c-552/4" evidence="4">
    <location>
        <begin position="32"/>
        <end position="59"/>
    </location>
</feature>
<gene>
    <name evidence="5" type="ORF">AU255_04875</name>
</gene>